<evidence type="ECO:0000256" key="6">
    <source>
        <dbReference type="ARBA" id="ARBA00022989"/>
    </source>
</evidence>
<evidence type="ECO:0000256" key="5">
    <source>
        <dbReference type="ARBA" id="ARBA00022692"/>
    </source>
</evidence>
<keyword evidence="7 9" id="KW-0472">Membrane</keyword>
<keyword evidence="6 9" id="KW-1133">Transmembrane helix</keyword>
<dbReference type="InterPro" id="IPR003010">
    <property type="entry name" value="C-N_Hydrolase"/>
</dbReference>
<evidence type="ECO:0000256" key="3">
    <source>
        <dbReference type="ARBA" id="ARBA00022475"/>
    </source>
</evidence>
<comment type="caution">
    <text evidence="11">The sequence shown here is derived from an EMBL/GenBank/DDBJ whole genome shotgun (WGS) entry which is preliminary data.</text>
</comment>
<evidence type="ECO:0000256" key="4">
    <source>
        <dbReference type="ARBA" id="ARBA00022679"/>
    </source>
</evidence>
<protein>
    <recommendedName>
        <fullName evidence="9">Apolipoprotein N-acyltransferase</fullName>
        <shortName evidence="9">ALP N-acyltransferase</shortName>
        <ecNumber evidence="9">2.3.1.269</ecNumber>
    </recommendedName>
</protein>
<proteinExistence type="inferred from homology"/>
<dbReference type="InterPro" id="IPR045378">
    <property type="entry name" value="LNT_N"/>
</dbReference>
<evidence type="ECO:0000256" key="9">
    <source>
        <dbReference type="HAMAP-Rule" id="MF_01148"/>
    </source>
</evidence>
<evidence type="ECO:0000313" key="11">
    <source>
        <dbReference type="EMBL" id="MBL0370444.1"/>
    </source>
</evidence>
<feature type="transmembrane region" description="Helical" evidence="9">
    <location>
        <begin position="207"/>
        <end position="226"/>
    </location>
</feature>
<evidence type="ECO:0000256" key="7">
    <source>
        <dbReference type="ARBA" id="ARBA00023136"/>
    </source>
</evidence>
<dbReference type="EMBL" id="JAEQNC010000001">
    <property type="protein sequence ID" value="MBL0370444.1"/>
    <property type="molecule type" value="Genomic_DNA"/>
</dbReference>
<feature type="transmembrane region" description="Helical" evidence="9">
    <location>
        <begin position="17"/>
        <end position="50"/>
    </location>
</feature>
<dbReference type="EC" id="2.3.1.269" evidence="9"/>
<evidence type="ECO:0000313" key="12">
    <source>
        <dbReference type="Proteomes" id="UP000633219"/>
    </source>
</evidence>
<gene>
    <name evidence="9 11" type="primary">lnt</name>
    <name evidence="11" type="ORF">JJB09_00235</name>
</gene>
<evidence type="ECO:0000256" key="1">
    <source>
        <dbReference type="ARBA" id="ARBA00004651"/>
    </source>
</evidence>
<comment type="function">
    <text evidence="9">Catalyzes the phospholipid dependent N-acylation of the N-terminal cysteine of apolipoprotein, the last step in lipoprotein maturation.</text>
</comment>
<comment type="similarity">
    <text evidence="2 9">Belongs to the CN hydrolase family. Apolipoprotein N-acyltransferase subfamily.</text>
</comment>
<organism evidence="11 12">
    <name type="scientific">Rhizobium setariae</name>
    <dbReference type="NCBI Taxonomy" id="2801340"/>
    <lineage>
        <taxon>Bacteria</taxon>
        <taxon>Pseudomonadati</taxon>
        <taxon>Pseudomonadota</taxon>
        <taxon>Alphaproteobacteria</taxon>
        <taxon>Hyphomicrobiales</taxon>
        <taxon>Rhizobiaceae</taxon>
        <taxon>Rhizobium/Agrobacterium group</taxon>
        <taxon>Rhizobium</taxon>
    </lineage>
</organism>
<reference evidence="11" key="1">
    <citation type="submission" date="2021-01" db="EMBL/GenBank/DDBJ databases">
        <title>Rhizobium sp. strain KVB221 16S ribosomal RNA gene Genome sequencing and assembly.</title>
        <authorList>
            <person name="Kang M."/>
        </authorList>
    </citation>
    <scope>NUCLEOTIDE SEQUENCE</scope>
    <source>
        <strain evidence="11">KVB221</strain>
    </source>
</reference>
<dbReference type="NCBIfam" id="TIGR00546">
    <property type="entry name" value="lnt"/>
    <property type="match status" value="1"/>
</dbReference>
<evidence type="ECO:0000259" key="10">
    <source>
        <dbReference type="PROSITE" id="PS50263"/>
    </source>
</evidence>
<sequence>MDRLAAFVTLSSGTKRFLIALFAGALAAFALPPFGIFVVGFVSFSILVWLLDGAAGNPDRNFLVRLLPAFLIGWAFGLGYFVTGLWWIGNALLVEAESFAWALPLAILGLPAYLALFYGLAAALARLFWTDGFARLLGLGAAFGLAEWLRGFLFSGFPWNSIGQAVMPFPAMMQSIAIVGSDTMNVIAVVVFAAPGLIAAGRGARPALALACVLLAMHVGFGLYQLQQPATYPENARVVRLVQPVIDQAAKIDDNERSRIFAEHLALTKAPAKGGGKRPDYIVWPETSIPFILTQNPDALVQIADTLEDGQVLIAGAVRMESDSAGQEPRYYNSIYVIDSQGQIISAADKVHLVPFGEYLPFEDLLERTGWSAVAAMPGGFSAAQSRQNLTLPDGLRLLPLICYEIIFPNEISSESQADAIVNLTNDGWFGYSPGPWQHFFQARLRAVETGLPVIRNSNSGISAVIDGRGRILSGLDFQAVGYIDETLPSKIAVKLNEQIRSLNFGLLEFTIFVIVLITRMSFIFKRN</sequence>
<dbReference type="PROSITE" id="PS50263">
    <property type="entry name" value="CN_HYDROLASE"/>
    <property type="match status" value="1"/>
</dbReference>
<dbReference type="Proteomes" id="UP000633219">
    <property type="component" value="Unassembled WGS sequence"/>
</dbReference>
<evidence type="ECO:0000256" key="2">
    <source>
        <dbReference type="ARBA" id="ARBA00010065"/>
    </source>
</evidence>
<dbReference type="RefSeq" id="WP_201651633.1">
    <property type="nucleotide sequence ID" value="NZ_JAEQNC010000001.1"/>
</dbReference>
<keyword evidence="8 9" id="KW-0012">Acyltransferase</keyword>
<dbReference type="CDD" id="cd07571">
    <property type="entry name" value="ALP_N-acyl_transferase"/>
    <property type="match status" value="1"/>
</dbReference>
<dbReference type="SUPFAM" id="SSF56317">
    <property type="entry name" value="Carbon-nitrogen hydrolase"/>
    <property type="match status" value="1"/>
</dbReference>
<evidence type="ECO:0000256" key="8">
    <source>
        <dbReference type="ARBA" id="ARBA00023315"/>
    </source>
</evidence>
<dbReference type="InterPro" id="IPR036526">
    <property type="entry name" value="C-N_Hydrolase_sf"/>
</dbReference>
<dbReference type="GO" id="GO:0042158">
    <property type="term" value="P:lipoprotein biosynthetic process"/>
    <property type="evidence" value="ECO:0007669"/>
    <property type="project" value="UniProtKB-UniRule"/>
</dbReference>
<dbReference type="HAMAP" id="MF_01148">
    <property type="entry name" value="Lnt"/>
    <property type="match status" value="1"/>
</dbReference>
<keyword evidence="4 9" id="KW-0808">Transferase</keyword>
<dbReference type="AlphaFoldDB" id="A0A936YLN1"/>
<keyword evidence="5 9" id="KW-0812">Transmembrane</keyword>
<dbReference type="InterPro" id="IPR004563">
    <property type="entry name" value="Apolipo_AcylTrfase"/>
</dbReference>
<dbReference type="Pfam" id="PF20154">
    <property type="entry name" value="LNT_N"/>
    <property type="match status" value="1"/>
</dbReference>
<feature type="transmembrane region" description="Helical" evidence="9">
    <location>
        <begin position="100"/>
        <end position="124"/>
    </location>
</feature>
<comment type="subcellular location">
    <subcellularLocation>
        <location evidence="1 9">Cell membrane</location>
        <topology evidence="1 9">Multi-pass membrane protein</topology>
    </subcellularLocation>
</comment>
<dbReference type="GO" id="GO:0016410">
    <property type="term" value="F:N-acyltransferase activity"/>
    <property type="evidence" value="ECO:0007669"/>
    <property type="project" value="UniProtKB-UniRule"/>
</dbReference>
<dbReference type="GO" id="GO:0005886">
    <property type="term" value="C:plasma membrane"/>
    <property type="evidence" value="ECO:0007669"/>
    <property type="project" value="UniProtKB-SubCell"/>
</dbReference>
<feature type="domain" description="CN hydrolase" evidence="10">
    <location>
        <begin position="242"/>
        <end position="490"/>
    </location>
</feature>
<feature type="transmembrane region" description="Helical" evidence="9">
    <location>
        <begin position="505"/>
        <end position="525"/>
    </location>
</feature>
<dbReference type="PANTHER" id="PTHR38686">
    <property type="entry name" value="APOLIPOPROTEIN N-ACYLTRANSFERASE"/>
    <property type="match status" value="1"/>
</dbReference>
<feature type="transmembrane region" description="Helical" evidence="9">
    <location>
        <begin position="177"/>
        <end position="200"/>
    </location>
</feature>
<name>A0A936YLN1_9HYPH</name>
<accession>A0A936YLN1</accession>
<feature type="transmembrane region" description="Helical" evidence="9">
    <location>
        <begin position="62"/>
        <end position="88"/>
    </location>
</feature>
<dbReference type="Pfam" id="PF00795">
    <property type="entry name" value="CN_hydrolase"/>
    <property type="match status" value="1"/>
</dbReference>
<dbReference type="Gene3D" id="3.60.110.10">
    <property type="entry name" value="Carbon-nitrogen hydrolase"/>
    <property type="match status" value="1"/>
</dbReference>
<keyword evidence="12" id="KW-1185">Reference proteome</keyword>
<keyword evidence="3 9" id="KW-1003">Cell membrane</keyword>
<feature type="transmembrane region" description="Helical" evidence="9">
    <location>
        <begin position="136"/>
        <end position="157"/>
    </location>
</feature>
<comment type="catalytic activity">
    <reaction evidence="9">
        <text>N-terminal S-1,2-diacyl-sn-glyceryl-L-cysteinyl-[lipoprotein] + a glycerophospholipid = N-acyl-S-1,2-diacyl-sn-glyceryl-L-cysteinyl-[lipoprotein] + a 2-acyl-sn-glycero-3-phospholipid + H(+)</text>
        <dbReference type="Rhea" id="RHEA:48228"/>
        <dbReference type="Rhea" id="RHEA-COMP:14681"/>
        <dbReference type="Rhea" id="RHEA-COMP:14684"/>
        <dbReference type="ChEBI" id="CHEBI:15378"/>
        <dbReference type="ChEBI" id="CHEBI:136912"/>
        <dbReference type="ChEBI" id="CHEBI:140656"/>
        <dbReference type="ChEBI" id="CHEBI:140657"/>
        <dbReference type="ChEBI" id="CHEBI:140660"/>
        <dbReference type="EC" id="2.3.1.269"/>
    </reaction>
</comment>
<comment type="pathway">
    <text evidence="9">Protein modification; lipoprotein biosynthesis (N-acyl transfer).</text>
</comment>
<dbReference type="PANTHER" id="PTHR38686:SF1">
    <property type="entry name" value="APOLIPOPROTEIN N-ACYLTRANSFERASE"/>
    <property type="match status" value="1"/>
</dbReference>